<dbReference type="CDD" id="cd09274">
    <property type="entry name" value="RNase_HI_RT_Ty3"/>
    <property type="match status" value="1"/>
</dbReference>
<dbReference type="Pfam" id="PF17917">
    <property type="entry name" value="RT_RNaseH"/>
    <property type="match status" value="1"/>
</dbReference>
<dbReference type="InterPro" id="IPR041373">
    <property type="entry name" value="RT_RNaseH"/>
</dbReference>
<evidence type="ECO:0000313" key="9">
    <source>
        <dbReference type="Proteomes" id="UP000826656"/>
    </source>
</evidence>
<dbReference type="CDD" id="cd01647">
    <property type="entry name" value="RT_LTR"/>
    <property type="match status" value="1"/>
</dbReference>
<reference evidence="8 9" key="1">
    <citation type="journal article" date="2021" name="bioRxiv">
        <title>Chromosome-scale and haplotype-resolved genome assembly of a tetraploid potato cultivar.</title>
        <authorList>
            <person name="Sun H."/>
            <person name="Jiao W.-B."/>
            <person name="Krause K."/>
            <person name="Campoy J.A."/>
            <person name="Goel M."/>
            <person name="Folz-Donahue K."/>
            <person name="Kukat C."/>
            <person name="Huettel B."/>
            <person name="Schneeberger K."/>
        </authorList>
    </citation>
    <scope>NUCLEOTIDE SEQUENCE [LARGE SCALE GENOMIC DNA]</scope>
    <source>
        <strain evidence="8">SolTubOtavaFocal</strain>
        <tissue evidence="8">Leaves</tissue>
    </source>
</reference>
<dbReference type="PANTHER" id="PTHR37984:SF5">
    <property type="entry name" value="PROTEIN NYNRIN-LIKE"/>
    <property type="match status" value="1"/>
</dbReference>
<keyword evidence="4" id="KW-0255">Endonuclease</keyword>
<evidence type="ECO:0000313" key="8">
    <source>
        <dbReference type="EMBL" id="KAH0754792.1"/>
    </source>
</evidence>
<dbReference type="InterPro" id="IPR043128">
    <property type="entry name" value="Rev_trsase/Diguanyl_cyclase"/>
</dbReference>
<feature type="domain" description="Reverse transcriptase" evidence="7">
    <location>
        <begin position="1"/>
        <end position="82"/>
    </location>
</feature>
<dbReference type="Pfam" id="PF00078">
    <property type="entry name" value="RVT_1"/>
    <property type="match status" value="1"/>
</dbReference>
<keyword evidence="3" id="KW-0540">Nuclease</keyword>
<dbReference type="SUPFAM" id="SSF56672">
    <property type="entry name" value="DNA/RNA polymerases"/>
    <property type="match status" value="1"/>
</dbReference>
<keyword evidence="6" id="KW-0695">RNA-directed DNA polymerase</keyword>
<gene>
    <name evidence="8" type="ORF">KY290_025062</name>
</gene>
<evidence type="ECO:0000256" key="6">
    <source>
        <dbReference type="ARBA" id="ARBA00022918"/>
    </source>
</evidence>
<dbReference type="PANTHER" id="PTHR37984">
    <property type="entry name" value="PROTEIN CBG26694"/>
    <property type="match status" value="1"/>
</dbReference>
<evidence type="ECO:0000256" key="2">
    <source>
        <dbReference type="ARBA" id="ARBA00022695"/>
    </source>
</evidence>
<protein>
    <recommendedName>
        <fullName evidence="7">Reverse transcriptase domain-containing protein</fullName>
    </recommendedName>
</protein>
<proteinExistence type="predicted"/>
<keyword evidence="9" id="KW-1185">Reference proteome</keyword>
<evidence type="ECO:0000256" key="4">
    <source>
        <dbReference type="ARBA" id="ARBA00022759"/>
    </source>
</evidence>
<keyword evidence="5" id="KW-0378">Hydrolase</keyword>
<dbReference type="Gene3D" id="3.30.70.270">
    <property type="match status" value="2"/>
</dbReference>
<dbReference type="PROSITE" id="PS50878">
    <property type="entry name" value="RT_POL"/>
    <property type="match status" value="1"/>
</dbReference>
<organism evidence="8 9">
    <name type="scientific">Solanum tuberosum</name>
    <name type="common">Potato</name>
    <dbReference type="NCBI Taxonomy" id="4113"/>
    <lineage>
        <taxon>Eukaryota</taxon>
        <taxon>Viridiplantae</taxon>
        <taxon>Streptophyta</taxon>
        <taxon>Embryophyta</taxon>
        <taxon>Tracheophyta</taxon>
        <taxon>Spermatophyta</taxon>
        <taxon>Magnoliopsida</taxon>
        <taxon>eudicotyledons</taxon>
        <taxon>Gunneridae</taxon>
        <taxon>Pentapetalae</taxon>
        <taxon>asterids</taxon>
        <taxon>lamiids</taxon>
        <taxon>Solanales</taxon>
        <taxon>Solanaceae</taxon>
        <taxon>Solanoideae</taxon>
        <taxon>Solaneae</taxon>
        <taxon>Solanum</taxon>
    </lineage>
</organism>
<comment type="caution">
    <text evidence="8">The sequence shown here is derived from an EMBL/GenBank/DDBJ whole genome shotgun (WGS) entry which is preliminary data.</text>
</comment>
<dbReference type="Proteomes" id="UP000826656">
    <property type="component" value="Unassembled WGS sequence"/>
</dbReference>
<evidence type="ECO:0000256" key="3">
    <source>
        <dbReference type="ARBA" id="ARBA00022722"/>
    </source>
</evidence>
<keyword evidence="2" id="KW-0548">Nucleotidyltransferase</keyword>
<evidence type="ECO:0000259" key="7">
    <source>
        <dbReference type="PROSITE" id="PS50878"/>
    </source>
</evidence>
<dbReference type="InterPro" id="IPR043502">
    <property type="entry name" value="DNA/RNA_pol_sf"/>
</dbReference>
<dbReference type="EMBL" id="JAIVGD010000018">
    <property type="protein sequence ID" value="KAH0754792.1"/>
    <property type="molecule type" value="Genomic_DNA"/>
</dbReference>
<sequence>MSVGLTNAPSMFMDLMNSIFRPYLDLFVIVFIDDILVYSRSEDEHANHLRAVLQVLRDRELYAKFSKCEFWLYSVTFLGHIVLDAGIAVDTQNIETVKTWPRPMTLTDVRSFLGLAGYYRRFVEGFSSISAPLTKLTQKTAKFQWTEACEHSFQELKDWLTSAPVLALPDGSKGYAVQLRKHEKNYPTHDLELAAVVHALKIWRHYLYGVHVDIFTDHKSLQYIFRQKELNLQQRRWPELLKDYNVDILYHPGKANVVADTLSRRSMGSLSYLDVEKHELARELHQLASLGVRLLEAEDSGVTILDTAVSSIVIEVKSQQQEDSSLEQLRAKAQNQ</sequence>
<evidence type="ECO:0000256" key="5">
    <source>
        <dbReference type="ARBA" id="ARBA00022801"/>
    </source>
</evidence>
<evidence type="ECO:0000256" key="1">
    <source>
        <dbReference type="ARBA" id="ARBA00022679"/>
    </source>
</evidence>
<keyword evidence="1" id="KW-0808">Transferase</keyword>
<dbReference type="InterPro" id="IPR050951">
    <property type="entry name" value="Retrovirus_Pol_polyprotein"/>
</dbReference>
<name>A0ABQ7UUG8_SOLTU</name>
<accession>A0ABQ7UUG8</accession>
<dbReference type="InterPro" id="IPR000477">
    <property type="entry name" value="RT_dom"/>
</dbReference>